<keyword evidence="1" id="KW-0812">Transmembrane</keyword>
<proteinExistence type="predicted"/>
<evidence type="ECO:0000313" key="2">
    <source>
        <dbReference type="EMBL" id="KAF9456184.1"/>
    </source>
</evidence>
<dbReference type="Proteomes" id="UP000807353">
    <property type="component" value="Unassembled WGS sequence"/>
</dbReference>
<sequence>MYMYTVGLLRPPLHLLTLSTMNLIPRQKQRPWVHVANRPDIIRISNFRFPFSLSLSLSPTLFFVVVSFSASGFSGCY</sequence>
<keyword evidence="3" id="KW-1185">Reference proteome</keyword>
<dbReference type="AlphaFoldDB" id="A0A9P5XSI2"/>
<name>A0A9P5XSI2_9AGAR</name>
<organism evidence="2 3">
    <name type="scientific">Collybia nuda</name>
    <dbReference type="NCBI Taxonomy" id="64659"/>
    <lineage>
        <taxon>Eukaryota</taxon>
        <taxon>Fungi</taxon>
        <taxon>Dikarya</taxon>
        <taxon>Basidiomycota</taxon>
        <taxon>Agaricomycotina</taxon>
        <taxon>Agaricomycetes</taxon>
        <taxon>Agaricomycetidae</taxon>
        <taxon>Agaricales</taxon>
        <taxon>Tricholomatineae</taxon>
        <taxon>Clitocybaceae</taxon>
        <taxon>Collybia</taxon>
    </lineage>
</organism>
<protein>
    <submittedName>
        <fullName evidence="2">Uncharacterized protein</fullName>
    </submittedName>
</protein>
<comment type="caution">
    <text evidence="2">The sequence shown here is derived from an EMBL/GenBank/DDBJ whole genome shotgun (WGS) entry which is preliminary data.</text>
</comment>
<reference evidence="2" key="1">
    <citation type="submission" date="2020-11" db="EMBL/GenBank/DDBJ databases">
        <authorList>
            <consortium name="DOE Joint Genome Institute"/>
            <person name="Ahrendt S."/>
            <person name="Riley R."/>
            <person name="Andreopoulos W."/>
            <person name="Labutti K."/>
            <person name="Pangilinan J."/>
            <person name="Ruiz-Duenas F.J."/>
            <person name="Barrasa J.M."/>
            <person name="Sanchez-Garcia M."/>
            <person name="Camarero S."/>
            <person name="Miyauchi S."/>
            <person name="Serrano A."/>
            <person name="Linde D."/>
            <person name="Babiker R."/>
            <person name="Drula E."/>
            <person name="Ayuso-Fernandez I."/>
            <person name="Pacheco R."/>
            <person name="Padilla G."/>
            <person name="Ferreira P."/>
            <person name="Barriuso J."/>
            <person name="Kellner H."/>
            <person name="Castanera R."/>
            <person name="Alfaro M."/>
            <person name="Ramirez L."/>
            <person name="Pisabarro A.G."/>
            <person name="Kuo A."/>
            <person name="Tritt A."/>
            <person name="Lipzen A."/>
            <person name="He G."/>
            <person name="Yan M."/>
            <person name="Ng V."/>
            <person name="Cullen D."/>
            <person name="Martin F."/>
            <person name="Rosso M.-N."/>
            <person name="Henrissat B."/>
            <person name="Hibbett D."/>
            <person name="Martinez A.T."/>
            <person name="Grigoriev I.V."/>
        </authorList>
    </citation>
    <scope>NUCLEOTIDE SEQUENCE</scope>
    <source>
        <strain evidence="2">CBS 247.69</strain>
    </source>
</reference>
<evidence type="ECO:0000313" key="3">
    <source>
        <dbReference type="Proteomes" id="UP000807353"/>
    </source>
</evidence>
<keyword evidence="1" id="KW-1133">Transmembrane helix</keyword>
<keyword evidence="1" id="KW-0472">Membrane</keyword>
<dbReference type="EMBL" id="MU150449">
    <property type="protein sequence ID" value="KAF9456184.1"/>
    <property type="molecule type" value="Genomic_DNA"/>
</dbReference>
<evidence type="ECO:0000256" key="1">
    <source>
        <dbReference type="SAM" id="Phobius"/>
    </source>
</evidence>
<accession>A0A9P5XSI2</accession>
<gene>
    <name evidence="2" type="ORF">BDZ94DRAFT_1276310</name>
</gene>
<feature type="transmembrane region" description="Helical" evidence="1">
    <location>
        <begin position="51"/>
        <end position="73"/>
    </location>
</feature>